<keyword evidence="1" id="KW-1005">Bacterial flagellum biogenesis</keyword>
<accession>A0A382D6Z5</accession>
<dbReference type="AlphaFoldDB" id="A0A382D6Z5"/>
<evidence type="ECO:0000313" key="4">
    <source>
        <dbReference type="EMBL" id="SVB33481.1"/>
    </source>
</evidence>
<gene>
    <name evidence="4" type="ORF">METZ01_LOCUS186335</name>
</gene>
<dbReference type="EMBL" id="UINC01037661">
    <property type="protein sequence ID" value="SVB33481.1"/>
    <property type="molecule type" value="Genomic_DNA"/>
</dbReference>
<reference evidence="4" key="1">
    <citation type="submission" date="2018-05" db="EMBL/GenBank/DDBJ databases">
        <authorList>
            <person name="Lanie J.A."/>
            <person name="Ng W.-L."/>
            <person name="Kazmierczak K.M."/>
            <person name="Andrzejewski T.M."/>
            <person name="Davidsen T.M."/>
            <person name="Wayne K.J."/>
            <person name="Tettelin H."/>
            <person name="Glass J.I."/>
            <person name="Rusch D."/>
            <person name="Podicherti R."/>
            <person name="Tsui H.-C.T."/>
            <person name="Winkler M.E."/>
        </authorList>
    </citation>
    <scope>NUCLEOTIDE SEQUENCE</scope>
</reference>
<feature type="region of interest" description="Disordered" evidence="2">
    <location>
        <begin position="1"/>
        <end position="20"/>
    </location>
</feature>
<dbReference type="Gene3D" id="2.30.30.910">
    <property type="match status" value="1"/>
</dbReference>
<organism evidence="4">
    <name type="scientific">marine metagenome</name>
    <dbReference type="NCBI Taxonomy" id="408172"/>
    <lineage>
        <taxon>unclassified sequences</taxon>
        <taxon>metagenomes</taxon>
        <taxon>ecological metagenomes</taxon>
    </lineage>
</organism>
<dbReference type="Pfam" id="PF03963">
    <property type="entry name" value="FlgD"/>
    <property type="match status" value="1"/>
</dbReference>
<evidence type="ECO:0000256" key="2">
    <source>
        <dbReference type="SAM" id="MobiDB-lite"/>
    </source>
</evidence>
<feature type="domain" description="FlgD/Vpr Ig-like" evidence="3">
    <location>
        <begin position="107"/>
        <end position="174"/>
    </location>
</feature>
<dbReference type="InterPro" id="IPR025965">
    <property type="entry name" value="FlgD/Vpr_Ig-like"/>
</dbReference>
<dbReference type="Pfam" id="PF13860">
    <property type="entry name" value="FlgD_ig"/>
    <property type="match status" value="1"/>
</dbReference>
<sequence length="224" mass="24756">MSEIASLTSSPTTERTVNQANANLGKEDFLKLLTVQLRYQDPLNPMENTEFIAQMAQFSSLEQLQNMNRSLDRNLGSEQQLHTAFQNNLATSLVGRTVEIPTIEVDWTGEEPAQIGYRLDDGARTAQMQILDGRGQLVREFELDPSETHGVVRWDGVSRLDSEVPEGAYRVLILAEDHGGGRVRAEALKQVEVEAVRYDATGASIWAGGQRLSLEDLSGVIADN</sequence>
<protein>
    <recommendedName>
        <fullName evidence="3">FlgD/Vpr Ig-like domain-containing protein</fullName>
    </recommendedName>
</protein>
<dbReference type="InterPro" id="IPR005648">
    <property type="entry name" value="FlgD"/>
</dbReference>
<dbReference type="Gene3D" id="2.60.40.4070">
    <property type="match status" value="1"/>
</dbReference>
<dbReference type="GO" id="GO:0044781">
    <property type="term" value="P:bacterial-type flagellum organization"/>
    <property type="evidence" value="ECO:0007669"/>
    <property type="project" value="UniProtKB-KW"/>
</dbReference>
<proteinExistence type="predicted"/>
<evidence type="ECO:0000259" key="3">
    <source>
        <dbReference type="Pfam" id="PF13860"/>
    </source>
</evidence>
<evidence type="ECO:0000256" key="1">
    <source>
        <dbReference type="ARBA" id="ARBA00022795"/>
    </source>
</evidence>
<name>A0A382D6Z5_9ZZZZ</name>